<protein>
    <submittedName>
        <fullName evidence="2 4">Uncharacterized protein</fullName>
    </submittedName>
</protein>
<reference evidence="4" key="2">
    <citation type="submission" date="2020-04" db="EMBL/GenBank/DDBJ databases">
        <authorList>
            <consortium name="NCBI Genome Project"/>
        </authorList>
    </citation>
    <scope>NUCLEOTIDE SEQUENCE</scope>
    <source>
        <strain evidence="4">CBS 781.70</strain>
    </source>
</reference>
<feature type="region of interest" description="Disordered" evidence="1">
    <location>
        <begin position="1"/>
        <end position="23"/>
    </location>
</feature>
<organism evidence="2">
    <name type="scientific">Eremomyces bilateralis CBS 781.70</name>
    <dbReference type="NCBI Taxonomy" id="1392243"/>
    <lineage>
        <taxon>Eukaryota</taxon>
        <taxon>Fungi</taxon>
        <taxon>Dikarya</taxon>
        <taxon>Ascomycota</taxon>
        <taxon>Pezizomycotina</taxon>
        <taxon>Dothideomycetes</taxon>
        <taxon>Dothideomycetes incertae sedis</taxon>
        <taxon>Eremomycetales</taxon>
        <taxon>Eremomycetaceae</taxon>
        <taxon>Eremomyces</taxon>
    </lineage>
</organism>
<evidence type="ECO:0000313" key="3">
    <source>
        <dbReference type="Proteomes" id="UP000504638"/>
    </source>
</evidence>
<evidence type="ECO:0000313" key="2">
    <source>
        <dbReference type="EMBL" id="KAF1811408.1"/>
    </source>
</evidence>
<gene>
    <name evidence="2 4" type="ORF">P152DRAFT_55181</name>
</gene>
<evidence type="ECO:0000256" key="1">
    <source>
        <dbReference type="SAM" id="MobiDB-lite"/>
    </source>
</evidence>
<dbReference type="RefSeq" id="XP_033533039.1">
    <property type="nucleotide sequence ID" value="XM_033683065.1"/>
</dbReference>
<keyword evidence="3" id="KW-1185">Reference proteome</keyword>
<dbReference type="GeneID" id="54423635"/>
<dbReference type="EMBL" id="ML975161">
    <property type="protein sequence ID" value="KAF1811408.1"/>
    <property type="molecule type" value="Genomic_DNA"/>
</dbReference>
<evidence type="ECO:0000313" key="4">
    <source>
        <dbReference type="RefSeq" id="XP_033533039.1"/>
    </source>
</evidence>
<dbReference type="AlphaFoldDB" id="A0A6G1G062"/>
<reference evidence="2 4" key="1">
    <citation type="submission" date="2020-01" db="EMBL/GenBank/DDBJ databases">
        <authorList>
            <consortium name="DOE Joint Genome Institute"/>
            <person name="Haridas S."/>
            <person name="Albert R."/>
            <person name="Binder M."/>
            <person name="Bloem J."/>
            <person name="Labutti K."/>
            <person name="Salamov A."/>
            <person name="Andreopoulos B."/>
            <person name="Baker S.E."/>
            <person name="Barry K."/>
            <person name="Bills G."/>
            <person name="Bluhm B.H."/>
            <person name="Cannon C."/>
            <person name="Castanera R."/>
            <person name="Culley D.E."/>
            <person name="Daum C."/>
            <person name="Ezra D."/>
            <person name="Gonzalez J.B."/>
            <person name="Henrissat B."/>
            <person name="Kuo A."/>
            <person name="Liang C."/>
            <person name="Lipzen A."/>
            <person name="Lutzoni F."/>
            <person name="Magnuson J."/>
            <person name="Mondo S."/>
            <person name="Nolan M."/>
            <person name="Ohm R."/>
            <person name="Pangilinan J."/>
            <person name="Park H.-J."/>
            <person name="Ramirez L."/>
            <person name="Alfaro M."/>
            <person name="Sun H."/>
            <person name="Tritt A."/>
            <person name="Yoshinaga Y."/>
            <person name="Zwiers L.-H."/>
            <person name="Turgeon B.G."/>
            <person name="Goodwin S.B."/>
            <person name="Spatafora J.W."/>
            <person name="Crous P.W."/>
            <person name="Grigoriev I.V."/>
        </authorList>
    </citation>
    <scope>NUCLEOTIDE SEQUENCE</scope>
    <source>
        <strain evidence="2 4">CBS 781.70</strain>
    </source>
</reference>
<sequence>MPGNTTCRNAGTGWEEARGGKESGSITVPVLKNTLMLSHAHCYNHEMQQVHCISGLELLPTRVQCCDCQSETFPSLLKRGMCWPERRSTLPDLNSFPISMIGSAPRPSHISSSSSAAPVWSQIPRISSLPNPTTGDGYSLLGFLGGATRRRHISSSSSWAGGEAMMASCLNILPRLCFRDINDARCFPGSFISEPGTCKTTPGMSL</sequence>
<dbReference type="Proteomes" id="UP000504638">
    <property type="component" value="Unplaced"/>
</dbReference>
<reference evidence="4" key="3">
    <citation type="submission" date="2025-04" db="UniProtKB">
        <authorList>
            <consortium name="RefSeq"/>
        </authorList>
    </citation>
    <scope>IDENTIFICATION</scope>
    <source>
        <strain evidence="4">CBS 781.70</strain>
    </source>
</reference>
<proteinExistence type="predicted"/>
<accession>A0A6G1G062</accession>
<name>A0A6G1G062_9PEZI</name>